<proteinExistence type="predicted"/>
<evidence type="ECO:0000313" key="2">
    <source>
        <dbReference type="EMBL" id="GFS16069.1"/>
    </source>
</evidence>
<keyword evidence="3" id="KW-1185">Reference proteome</keyword>
<dbReference type="EMBL" id="BMAT01002882">
    <property type="protein sequence ID" value="GFS16069.1"/>
    <property type="molecule type" value="Genomic_DNA"/>
</dbReference>
<gene>
    <name evidence="2" type="ORF">ElyMa_001463700</name>
</gene>
<dbReference type="Proteomes" id="UP000762676">
    <property type="component" value="Unassembled WGS sequence"/>
</dbReference>
<evidence type="ECO:0000313" key="3">
    <source>
        <dbReference type="Proteomes" id="UP000762676"/>
    </source>
</evidence>
<dbReference type="AlphaFoldDB" id="A0AAV4J034"/>
<reference evidence="2 3" key="1">
    <citation type="journal article" date="2021" name="Elife">
        <title>Chloroplast acquisition without the gene transfer in kleptoplastic sea slugs, Plakobranchus ocellatus.</title>
        <authorList>
            <person name="Maeda T."/>
            <person name="Takahashi S."/>
            <person name="Yoshida T."/>
            <person name="Shimamura S."/>
            <person name="Takaki Y."/>
            <person name="Nagai Y."/>
            <person name="Toyoda A."/>
            <person name="Suzuki Y."/>
            <person name="Arimoto A."/>
            <person name="Ishii H."/>
            <person name="Satoh N."/>
            <person name="Nishiyama T."/>
            <person name="Hasebe M."/>
            <person name="Maruyama T."/>
            <person name="Minagawa J."/>
            <person name="Obokata J."/>
            <person name="Shigenobu S."/>
        </authorList>
    </citation>
    <scope>NUCLEOTIDE SEQUENCE [LARGE SCALE GENOMIC DNA]</scope>
</reference>
<sequence>MAPRHLCINIGVVSRWGISTDKPTTRQPHPGHNDISTPRSDEGCRPVFNLSFLDDSVASNVNTDYPTQTRGSWKLGSPGFSSSMMFAQTVTDLTASSSLLARTPRQCLFLPGCQFQKDIWFIPRETLYPPC</sequence>
<evidence type="ECO:0000256" key="1">
    <source>
        <dbReference type="SAM" id="MobiDB-lite"/>
    </source>
</evidence>
<accession>A0AAV4J034</accession>
<name>A0AAV4J034_9GAST</name>
<feature type="region of interest" description="Disordered" evidence="1">
    <location>
        <begin position="19"/>
        <end position="42"/>
    </location>
</feature>
<comment type="caution">
    <text evidence="2">The sequence shown here is derived from an EMBL/GenBank/DDBJ whole genome shotgun (WGS) entry which is preliminary data.</text>
</comment>
<organism evidence="2 3">
    <name type="scientific">Elysia marginata</name>
    <dbReference type="NCBI Taxonomy" id="1093978"/>
    <lineage>
        <taxon>Eukaryota</taxon>
        <taxon>Metazoa</taxon>
        <taxon>Spiralia</taxon>
        <taxon>Lophotrochozoa</taxon>
        <taxon>Mollusca</taxon>
        <taxon>Gastropoda</taxon>
        <taxon>Heterobranchia</taxon>
        <taxon>Euthyneura</taxon>
        <taxon>Panpulmonata</taxon>
        <taxon>Sacoglossa</taxon>
        <taxon>Placobranchoidea</taxon>
        <taxon>Plakobranchidae</taxon>
        <taxon>Elysia</taxon>
    </lineage>
</organism>
<protein>
    <submittedName>
        <fullName evidence="2">Uncharacterized protein</fullName>
    </submittedName>
</protein>